<gene>
    <name evidence="1" type="ORF">S01H4_12963</name>
</gene>
<feature type="non-terminal residue" evidence="1">
    <location>
        <position position="32"/>
    </location>
</feature>
<organism evidence="1">
    <name type="scientific">marine sediment metagenome</name>
    <dbReference type="NCBI Taxonomy" id="412755"/>
    <lineage>
        <taxon>unclassified sequences</taxon>
        <taxon>metagenomes</taxon>
        <taxon>ecological metagenomes</taxon>
    </lineage>
</organism>
<dbReference type="AlphaFoldDB" id="X0ZIA5"/>
<comment type="caution">
    <text evidence="1">The sequence shown here is derived from an EMBL/GenBank/DDBJ whole genome shotgun (WGS) entry which is preliminary data.</text>
</comment>
<reference evidence="1" key="1">
    <citation type="journal article" date="2014" name="Front. Microbiol.">
        <title>High frequency of phylogenetically diverse reductive dehalogenase-homologous genes in deep subseafloor sedimentary metagenomes.</title>
        <authorList>
            <person name="Kawai M."/>
            <person name="Futagami T."/>
            <person name="Toyoda A."/>
            <person name="Takaki Y."/>
            <person name="Nishi S."/>
            <person name="Hori S."/>
            <person name="Arai W."/>
            <person name="Tsubouchi T."/>
            <person name="Morono Y."/>
            <person name="Uchiyama I."/>
            <person name="Ito T."/>
            <person name="Fujiyama A."/>
            <person name="Inagaki F."/>
            <person name="Takami H."/>
        </authorList>
    </citation>
    <scope>NUCLEOTIDE SEQUENCE</scope>
    <source>
        <strain evidence="1">Expedition CK06-06</strain>
    </source>
</reference>
<protein>
    <submittedName>
        <fullName evidence="1">Uncharacterized protein</fullName>
    </submittedName>
</protein>
<accession>X0ZIA5</accession>
<name>X0ZIA5_9ZZZZ</name>
<proteinExistence type="predicted"/>
<evidence type="ECO:0000313" key="1">
    <source>
        <dbReference type="EMBL" id="GAG69089.1"/>
    </source>
</evidence>
<dbReference type="EMBL" id="BART01005682">
    <property type="protein sequence ID" value="GAG69089.1"/>
    <property type="molecule type" value="Genomic_DNA"/>
</dbReference>
<sequence length="32" mass="3154">MIVDIGSNAAADGVQYVASGGDGSYYKAATDS</sequence>